<name>A0A5C6C6Y7_9BACT</name>
<proteinExistence type="predicted"/>
<evidence type="ECO:0000313" key="2">
    <source>
        <dbReference type="Proteomes" id="UP000319908"/>
    </source>
</evidence>
<protein>
    <submittedName>
        <fullName evidence="1">Uncharacterized protein</fullName>
    </submittedName>
</protein>
<reference evidence="1 2" key="1">
    <citation type="journal article" date="2020" name="Antonie Van Leeuwenhoek">
        <title>Rhodopirellula heiligendammensis sp. nov., Rhodopirellula pilleata sp. nov., and Rhodopirellula solitaria sp. nov. isolated from natural or artificial marine surfaces in Northern Germany and California, USA, and emended description of the genus Rhodopirellula.</title>
        <authorList>
            <person name="Kallscheuer N."/>
            <person name="Wiegand S."/>
            <person name="Jogler M."/>
            <person name="Boedeker C."/>
            <person name="Peeters S.H."/>
            <person name="Rast P."/>
            <person name="Heuer A."/>
            <person name="Jetten M.S.M."/>
            <person name="Rohde M."/>
            <person name="Jogler C."/>
        </authorList>
    </citation>
    <scope>NUCLEOTIDE SEQUENCE [LARGE SCALE GENOMIC DNA]</scope>
    <source>
        <strain evidence="1 2">Poly21</strain>
    </source>
</reference>
<comment type="caution">
    <text evidence="1">The sequence shown here is derived from an EMBL/GenBank/DDBJ whole genome shotgun (WGS) entry which is preliminary data.</text>
</comment>
<dbReference type="EMBL" id="SJPU01000001">
    <property type="protein sequence ID" value="TWU19862.1"/>
    <property type="molecule type" value="Genomic_DNA"/>
</dbReference>
<organism evidence="1 2">
    <name type="scientific">Allorhodopirellula heiligendammensis</name>
    <dbReference type="NCBI Taxonomy" id="2714739"/>
    <lineage>
        <taxon>Bacteria</taxon>
        <taxon>Pseudomonadati</taxon>
        <taxon>Planctomycetota</taxon>
        <taxon>Planctomycetia</taxon>
        <taxon>Pirellulales</taxon>
        <taxon>Pirellulaceae</taxon>
        <taxon>Allorhodopirellula</taxon>
    </lineage>
</organism>
<keyword evidence="2" id="KW-1185">Reference proteome</keyword>
<evidence type="ECO:0000313" key="1">
    <source>
        <dbReference type="EMBL" id="TWU19862.1"/>
    </source>
</evidence>
<sequence length="311" mass="35880">MDMLKACTEPFSRFYRTHEALNDVVKLSALSFKIAEPVVSNEKEHPTKGMLKRPVEPWGFVWSDDIPATFSEAEFSLARMSIVQAYGSFENYLTLTRGEVDRWRHHRGIGSLEGKTNDENRNLSLSQFCKTIGCSFDLFAEYESLFEFFQECRNCIVHRESYANKRLVELADSEEMAKCNNNWPFSQSNTLLPDWPVFRADEIIALQPKHAILAAAVYYKIAKCIDTFIVSSFGPEGMIFMAIHHSLCADDHPSRLSSHTSYESAILKFLTNRYRVKDATRHEINVGITELDLHKKVRTCFNSLYWNKYKV</sequence>
<dbReference type="AlphaFoldDB" id="A0A5C6C6Y7"/>
<gene>
    <name evidence="1" type="ORF">Poly21_20400</name>
</gene>
<dbReference type="Proteomes" id="UP000319908">
    <property type="component" value="Unassembled WGS sequence"/>
</dbReference>
<accession>A0A5C6C6Y7</accession>